<name>A0A4R6BNP8_9STAP</name>
<dbReference type="Pfam" id="PF13038">
    <property type="entry name" value="DUF3899"/>
    <property type="match status" value="1"/>
</dbReference>
<evidence type="ECO:0000313" key="3">
    <source>
        <dbReference type="EMBL" id="TDM03441.1"/>
    </source>
</evidence>
<gene>
    <name evidence="3" type="ORF">ERX37_04990</name>
</gene>
<sequence>MLMSGGSFMRARIYGLLLAIILFISAVTLLFTGFSWLHFVNAVFTVSLILWCLGLFLYLFSDGAFSIMGHSFRRFHYVMAPKRIKETMKDDELYTSRDVTIRNEKYMLTLPLIVTSFVCGALALIISYLMV</sequence>
<dbReference type="AlphaFoldDB" id="A0A4R6BNP8"/>
<accession>A0A4R6BNP8</accession>
<feature type="transmembrane region" description="Helical" evidence="1">
    <location>
        <begin position="12"/>
        <end position="33"/>
    </location>
</feature>
<dbReference type="Proteomes" id="UP000295328">
    <property type="component" value="Unassembled WGS sequence"/>
</dbReference>
<organism evidence="3 4">
    <name type="scientific">Macrococcus hajekii</name>
    <dbReference type="NCBI Taxonomy" id="198482"/>
    <lineage>
        <taxon>Bacteria</taxon>
        <taxon>Bacillati</taxon>
        <taxon>Bacillota</taxon>
        <taxon>Bacilli</taxon>
        <taxon>Bacillales</taxon>
        <taxon>Staphylococcaceae</taxon>
        <taxon>Macrococcus</taxon>
    </lineage>
</organism>
<keyword evidence="1" id="KW-0472">Membrane</keyword>
<proteinExistence type="predicted"/>
<protein>
    <submittedName>
        <fullName evidence="3">DUF3899 domain-containing protein</fullName>
    </submittedName>
</protein>
<evidence type="ECO:0000256" key="1">
    <source>
        <dbReference type="SAM" id="Phobius"/>
    </source>
</evidence>
<feature type="transmembrane region" description="Helical" evidence="1">
    <location>
        <begin position="106"/>
        <end position="130"/>
    </location>
</feature>
<dbReference type="EMBL" id="SCWE01000001">
    <property type="protein sequence ID" value="TDM03441.1"/>
    <property type="molecule type" value="Genomic_DNA"/>
</dbReference>
<keyword evidence="4" id="KW-1185">Reference proteome</keyword>
<keyword evidence="1" id="KW-1133">Transmembrane helix</keyword>
<keyword evidence="1" id="KW-0812">Transmembrane</keyword>
<comment type="caution">
    <text evidence="3">The sequence shown here is derived from an EMBL/GenBank/DDBJ whole genome shotgun (WGS) entry which is preliminary data.</text>
</comment>
<feature type="transmembrane region" description="Helical" evidence="1">
    <location>
        <begin position="39"/>
        <end position="60"/>
    </location>
</feature>
<evidence type="ECO:0000259" key="2">
    <source>
        <dbReference type="Pfam" id="PF13038"/>
    </source>
</evidence>
<feature type="domain" description="DUF3899" evidence="2">
    <location>
        <begin position="40"/>
        <end position="125"/>
    </location>
</feature>
<evidence type="ECO:0000313" key="4">
    <source>
        <dbReference type="Proteomes" id="UP000295328"/>
    </source>
</evidence>
<reference evidence="3 4" key="1">
    <citation type="submission" date="2019-01" db="EMBL/GenBank/DDBJ databases">
        <title>Draft genome sequences of the type strains of six Macrococcus species.</title>
        <authorList>
            <person name="Mazhar S."/>
            <person name="Altermann E."/>
            <person name="Hill C."/>
            <person name="Mcauliffe O."/>
        </authorList>
    </citation>
    <scope>NUCLEOTIDE SEQUENCE [LARGE SCALE GENOMIC DNA]</scope>
    <source>
        <strain evidence="3 4">CCM4809</strain>
    </source>
</reference>
<dbReference type="InterPro" id="IPR025007">
    <property type="entry name" value="DUF3899"/>
</dbReference>